<dbReference type="Pfam" id="PF04307">
    <property type="entry name" value="YdjM"/>
    <property type="match status" value="1"/>
</dbReference>
<dbReference type="EMBL" id="JBHTNH010000029">
    <property type="protein sequence ID" value="MFD1363082.1"/>
    <property type="molecule type" value="Genomic_DNA"/>
</dbReference>
<evidence type="ECO:0000313" key="3">
    <source>
        <dbReference type="Proteomes" id="UP001597178"/>
    </source>
</evidence>
<accession>A0ABW3ZXD3</accession>
<keyword evidence="1" id="KW-1133">Transmembrane helix</keyword>
<name>A0ABW3ZXD3_9BACI</name>
<comment type="caution">
    <text evidence="2">The sequence shown here is derived from an EMBL/GenBank/DDBJ whole genome shotgun (WGS) entry which is preliminary data.</text>
</comment>
<evidence type="ECO:0000313" key="2">
    <source>
        <dbReference type="EMBL" id="MFD1363082.1"/>
    </source>
</evidence>
<feature type="transmembrane region" description="Helical" evidence="1">
    <location>
        <begin position="68"/>
        <end position="97"/>
    </location>
</feature>
<protein>
    <submittedName>
        <fullName evidence="2">Metal-dependent hydrolase</fullName>
    </submittedName>
</protein>
<dbReference type="GO" id="GO:0016787">
    <property type="term" value="F:hydrolase activity"/>
    <property type="evidence" value="ECO:0007669"/>
    <property type="project" value="UniProtKB-KW"/>
</dbReference>
<sequence>MEWTTHSLSGVVAGFALTGGDWKGAVAGGIAGMLPDIDEPRSHIGRPFFFLSIPINQIVGHRTLTHSLLFTLVLGLILWPFLSSSVVLGTVAGILAHIAGDMVTGKVKFLYPLKTSIGIPVSRFNYLLIDRITRLGLGVIVLWVVGSWTFSYFNFKF</sequence>
<keyword evidence="1" id="KW-0472">Membrane</keyword>
<organism evidence="2 3">
    <name type="scientific">Lentibacillus salinarum</name>
    <dbReference type="NCBI Taxonomy" id="446820"/>
    <lineage>
        <taxon>Bacteria</taxon>
        <taxon>Bacillati</taxon>
        <taxon>Bacillota</taxon>
        <taxon>Bacilli</taxon>
        <taxon>Bacillales</taxon>
        <taxon>Bacillaceae</taxon>
        <taxon>Lentibacillus</taxon>
    </lineage>
</organism>
<keyword evidence="3" id="KW-1185">Reference proteome</keyword>
<dbReference type="Proteomes" id="UP001597178">
    <property type="component" value="Unassembled WGS sequence"/>
</dbReference>
<keyword evidence="1" id="KW-0812">Transmembrane</keyword>
<gene>
    <name evidence="2" type="ORF">ACFQ4A_15645</name>
</gene>
<feature type="transmembrane region" description="Helical" evidence="1">
    <location>
        <begin position="135"/>
        <end position="155"/>
    </location>
</feature>
<dbReference type="RefSeq" id="WP_382402487.1">
    <property type="nucleotide sequence ID" value="NZ_JBHTNH010000029.1"/>
</dbReference>
<dbReference type="PANTHER" id="PTHR35531">
    <property type="entry name" value="INNER MEMBRANE PROTEIN YBCI-RELATED"/>
    <property type="match status" value="1"/>
</dbReference>
<proteinExistence type="predicted"/>
<dbReference type="InterPro" id="IPR007404">
    <property type="entry name" value="YdjM-like"/>
</dbReference>
<evidence type="ECO:0000256" key="1">
    <source>
        <dbReference type="SAM" id="Phobius"/>
    </source>
</evidence>
<keyword evidence="2" id="KW-0378">Hydrolase</keyword>
<reference evidence="3" key="1">
    <citation type="journal article" date="2019" name="Int. J. Syst. Evol. Microbiol.">
        <title>The Global Catalogue of Microorganisms (GCM) 10K type strain sequencing project: providing services to taxonomists for standard genome sequencing and annotation.</title>
        <authorList>
            <consortium name="The Broad Institute Genomics Platform"/>
            <consortium name="The Broad Institute Genome Sequencing Center for Infectious Disease"/>
            <person name="Wu L."/>
            <person name="Ma J."/>
        </authorList>
    </citation>
    <scope>NUCLEOTIDE SEQUENCE [LARGE SCALE GENOMIC DNA]</scope>
    <source>
        <strain evidence="3">CCUG 54822</strain>
    </source>
</reference>
<dbReference type="PANTHER" id="PTHR35531:SF1">
    <property type="entry name" value="INNER MEMBRANE PROTEIN YBCI-RELATED"/>
    <property type="match status" value="1"/>
</dbReference>